<dbReference type="AlphaFoldDB" id="A0AAN7ABH4"/>
<reference evidence="3" key="1">
    <citation type="journal article" date="2023" name="Mol. Phylogenet. Evol.">
        <title>Genome-scale phylogeny and comparative genomics of the fungal order Sordariales.</title>
        <authorList>
            <person name="Hensen N."/>
            <person name="Bonometti L."/>
            <person name="Westerberg I."/>
            <person name="Brannstrom I.O."/>
            <person name="Guillou S."/>
            <person name="Cros-Aarteil S."/>
            <person name="Calhoun S."/>
            <person name="Haridas S."/>
            <person name="Kuo A."/>
            <person name="Mondo S."/>
            <person name="Pangilinan J."/>
            <person name="Riley R."/>
            <person name="LaButti K."/>
            <person name="Andreopoulos B."/>
            <person name="Lipzen A."/>
            <person name="Chen C."/>
            <person name="Yan M."/>
            <person name="Daum C."/>
            <person name="Ng V."/>
            <person name="Clum A."/>
            <person name="Steindorff A."/>
            <person name="Ohm R.A."/>
            <person name="Martin F."/>
            <person name="Silar P."/>
            <person name="Natvig D.O."/>
            <person name="Lalanne C."/>
            <person name="Gautier V."/>
            <person name="Ament-Velasquez S.L."/>
            <person name="Kruys A."/>
            <person name="Hutchinson M.I."/>
            <person name="Powell A.J."/>
            <person name="Barry K."/>
            <person name="Miller A.N."/>
            <person name="Grigoriev I.V."/>
            <person name="Debuchy R."/>
            <person name="Gladieux P."/>
            <person name="Hiltunen Thoren M."/>
            <person name="Johannesson H."/>
        </authorList>
    </citation>
    <scope>NUCLEOTIDE SEQUENCE</scope>
    <source>
        <strain evidence="3">PSN309</strain>
    </source>
</reference>
<comment type="caution">
    <text evidence="3">The sequence shown here is derived from an EMBL/GenBank/DDBJ whole genome shotgun (WGS) entry which is preliminary data.</text>
</comment>
<feature type="region of interest" description="Disordered" evidence="1">
    <location>
        <begin position="1"/>
        <end position="20"/>
    </location>
</feature>
<dbReference type="InterPro" id="IPR052895">
    <property type="entry name" value="HetReg/Transcr_Mod"/>
</dbReference>
<dbReference type="EMBL" id="MU864646">
    <property type="protein sequence ID" value="KAK4182526.1"/>
    <property type="molecule type" value="Genomic_DNA"/>
</dbReference>
<reference evidence="3" key="2">
    <citation type="submission" date="2023-05" db="EMBL/GenBank/DDBJ databases">
        <authorList>
            <consortium name="Lawrence Berkeley National Laboratory"/>
            <person name="Steindorff A."/>
            <person name="Hensen N."/>
            <person name="Bonometti L."/>
            <person name="Westerberg I."/>
            <person name="Brannstrom I.O."/>
            <person name="Guillou S."/>
            <person name="Cros-Aarteil S."/>
            <person name="Calhoun S."/>
            <person name="Haridas S."/>
            <person name="Kuo A."/>
            <person name="Mondo S."/>
            <person name="Pangilinan J."/>
            <person name="Riley R."/>
            <person name="Labutti K."/>
            <person name="Andreopoulos B."/>
            <person name="Lipzen A."/>
            <person name="Chen C."/>
            <person name="Yanf M."/>
            <person name="Daum C."/>
            <person name="Ng V."/>
            <person name="Clum A."/>
            <person name="Ohm R."/>
            <person name="Martin F."/>
            <person name="Silar P."/>
            <person name="Natvig D."/>
            <person name="Lalanne C."/>
            <person name="Gautier V."/>
            <person name="Ament-Velasquez S.L."/>
            <person name="Kruys A."/>
            <person name="Hutchinson M.I."/>
            <person name="Powell A.J."/>
            <person name="Barry K."/>
            <person name="Miller A.N."/>
            <person name="Grigoriev I.V."/>
            <person name="Debuchy R."/>
            <person name="Gladieux P."/>
            <person name="Thoren M.H."/>
            <person name="Johannesson H."/>
        </authorList>
    </citation>
    <scope>NUCLEOTIDE SEQUENCE</scope>
    <source>
        <strain evidence="3">PSN309</strain>
    </source>
</reference>
<keyword evidence="4" id="KW-1185">Reference proteome</keyword>
<sequence length="763" mass="86822">MSRPRSHSNPNPRRPYPPYPYLPLSSPRHIRIIRILHFDPALSQVYISIDEHDLSYFRKRFTALSYTWGSALEHYEEAICTAQLSPDATRLRKTPKDVQLVILPKEAFETFQRRDDLANQDGAMLDMYTTPVSTLKVTGNLADFFRSYADGWPHKQHTMGYRAGLKSDQICNLWIDAICIDQGNEKEISAQIPLMGEVYSSAGRVLAWLGADEARLDVFRWLHAAVYPLIQLAIDRYGEKALMHFRTSNFTEDDFWESTFQLKPPTQLGMQSWGAVWVNYYAFFRARRYFQRVWIVQEVVMAENLHLHCGNGVQLRGKDLEGFVHLLGQLGWVDTLEAMAGAVLEKDGLTYTSRDFGFADILEVQRHHTQRIFEVGGWPRHWYSAVSAVRRRGCFKPQDKVFATVGILQQALPSHIPFPFPIDASLSAEVVFTHAAAVLLRHWPELSLFGFIERPSRRLFTDLPSWVPDLTTAEFAWTLGPFDSQFSAGIPPIPIREVDIATGTLKVRGIMLDTIKKKYEYSPPMNIRLAEVVLQVLSDLPVDYPHTSPMGDSPGQFRESALIHTMTGHEYTNPHRGRPEETARLSLSFRDYLLVGLGQLFSGAAVQDEDTSYDPNLVADLQRRKELAIKLLRGLNPKRLIPREEEILAYADSATKARNGEGEWPVVVRSPQEFNDQIRRVMVHRSLFTTADGWLGICLDETTEEGDEVWVLEGGAVPYVLKKKPDGTRRFCGESYVHGVMSGELVNGEEGEVEKKWQDVVLV</sequence>
<evidence type="ECO:0000259" key="2">
    <source>
        <dbReference type="Pfam" id="PF06985"/>
    </source>
</evidence>
<dbReference type="Pfam" id="PF06985">
    <property type="entry name" value="HET"/>
    <property type="match status" value="1"/>
</dbReference>
<evidence type="ECO:0000313" key="4">
    <source>
        <dbReference type="Proteomes" id="UP001302126"/>
    </source>
</evidence>
<dbReference type="InterPro" id="IPR010730">
    <property type="entry name" value="HET"/>
</dbReference>
<protein>
    <submittedName>
        <fullName evidence="3">Heterokaryon incompatibility protein-domain-containing protein</fullName>
    </submittedName>
</protein>
<dbReference type="Pfam" id="PF26639">
    <property type="entry name" value="Het-6_barrel"/>
    <property type="match status" value="1"/>
</dbReference>
<evidence type="ECO:0000256" key="1">
    <source>
        <dbReference type="SAM" id="MobiDB-lite"/>
    </source>
</evidence>
<dbReference type="PANTHER" id="PTHR24148:SF73">
    <property type="entry name" value="HET DOMAIN PROTEIN (AFU_ORTHOLOGUE AFUA_8G01020)"/>
    <property type="match status" value="1"/>
</dbReference>
<gene>
    <name evidence="3" type="ORF">QBC35DRAFT_445036</name>
</gene>
<organism evidence="3 4">
    <name type="scientific">Podospora australis</name>
    <dbReference type="NCBI Taxonomy" id="1536484"/>
    <lineage>
        <taxon>Eukaryota</taxon>
        <taxon>Fungi</taxon>
        <taxon>Dikarya</taxon>
        <taxon>Ascomycota</taxon>
        <taxon>Pezizomycotina</taxon>
        <taxon>Sordariomycetes</taxon>
        <taxon>Sordariomycetidae</taxon>
        <taxon>Sordariales</taxon>
        <taxon>Podosporaceae</taxon>
        <taxon>Podospora</taxon>
    </lineage>
</organism>
<name>A0AAN7ABH4_9PEZI</name>
<feature type="domain" description="Heterokaryon incompatibility" evidence="2">
    <location>
        <begin position="166"/>
        <end position="298"/>
    </location>
</feature>
<accession>A0AAN7ABH4</accession>
<dbReference type="Proteomes" id="UP001302126">
    <property type="component" value="Unassembled WGS sequence"/>
</dbReference>
<dbReference type="PANTHER" id="PTHR24148">
    <property type="entry name" value="ANKYRIN REPEAT DOMAIN-CONTAINING PROTEIN 39 HOMOLOG-RELATED"/>
    <property type="match status" value="1"/>
</dbReference>
<evidence type="ECO:0000313" key="3">
    <source>
        <dbReference type="EMBL" id="KAK4182526.1"/>
    </source>
</evidence>
<proteinExistence type="predicted"/>